<feature type="domain" description="C-type lectin" evidence="2">
    <location>
        <begin position="14"/>
        <end position="132"/>
    </location>
</feature>
<comment type="caution">
    <text evidence="3">The sequence shown here is derived from an EMBL/GenBank/DDBJ whole genome shotgun (WGS) entry which is preliminary data.</text>
</comment>
<dbReference type="InterPro" id="IPR018378">
    <property type="entry name" value="C-type_lectin_CS"/>
</dbReference>
<dbReference type="SUPFAM" id="SSF56436">
    <property type="entry name" value="C-type lectin-like"/>
    <property type="match status" value="1"/>
</dbReference>
<dbReference type="Proteomes" id="UP001634394">
    <property type="component" value="Unassembled WGS sequence"/>
</dbReference>
<dbReference type="Pfam" id="PF00059">
    <property type="entry name" value="Lectin_C"/>
    <property type="match status" value="1"/>
</dbReference>
<organism evidence="3 4">
    <name type="scientific">Sinanodonta woodiana</name>
    <name type="common">Chinese pond mussel</name>
    <name type="synonym">Anodonta woodiana</name>
    <dbReference type="NCBI Taxonomy" id="1069815"/>
    <lineage>
        <taxon>Eukaryota</taxon>
        <taxon>Metazoa</taxon>
        <taxon>Spiralia</taxon>
        <taxon>Lophotrochozoa</taxon>
        <taxon>Mollusca</taxon>
        <taxon>Bivalvia</taxon>
        <taxon>Autobranchia</taxon>
        <taxon>Heteroconchia</taxon>
        <taxon>Palaeoheterodonta</taxon>
        <taxon>Unionida</taxon>
        <taxon>Unionoidea</taxon>
        <taxon>Unionidae</taxon>
        <taxon>Unioninae</taxon>
        <taxon>Sinanodonta</taxon>
    </lineage>
</organism>
<accession>A0ABD3TJC7</accession>
<sequence length="136" mass="15620">MCSDLTKPFIKDDTSGHFYQVFDTKVTWKKASDLCKYDGGNLVTIESIEEQTFITDLIKKRTFTVPGLWIGSDKLHLDEQRAWANGEKMSYANWAPGEPNSHLIEENCLVIRTKDSTWMDVTCTERNGYICEISRT</sequence>
<dbReference type="InterPro" id="IPR016187">
    <property type="entry name" value="CTDL_fold"/>
</dbReference>
<dbReference type="InterPro" id="IPR001304">
    <property type="entry name" value="C-type_lectin-like"/>
</dbReference>
<protein>
    <recommendedName>
        <fullName evidence="2">C-type lectin domain-containing protein</fullName>
    </recommendedName>
</protein>
<dbReference type="Gene3D" id="3.10.100.10">
    <property type="entry name" value="Mannose-Binding Protein A, subunit A"/>
    <property type="match status" value="1"/>
</dbReference>
<evidence type="ECO:0000313" key="4">
    <source>
        <dbReference type="Proteomes" id="UP001634394"/>
    </source>
</evidence>
<dbReference type="PROSITE" id="PS50041">
    <property type="entry name" value="C_TYPE_LECTIN_2"/>
    <property type="match status" value="1"/>
</dbReference>
<proteinExistence type="predicted"/>
<keyword evidence="1" id="KW-1015">Disulfide bond</keyword>
<dbReference type="InterPro" id="IPR050111">
    <property type="entry name" value="C-type_lectin/snaclec_domain"/>
</dbReference>
<reference evidence="3 4" key="1">
    <citation type="submission" date="2024-11" db="EMBL/GenBank/DDBJ databases">
        <title>Chromosome-level genome assembly of the freshwater bivalve Anodonta woodiana.</title>
        <authorList>
            <person name="Chen X."/>
        </authorList>
    </citation>
    <scope>NUCLEOTIDE SEQUENCE [LARGE SCALE GENOMIC DNA]</scope>
    <source>
        <strain evidence="3">MN2024</strain>
        <tissue evidence="3">Gills</tissue>
    </source>
</reference>
<dbReference type="CDD" id="cd00037">
    <property type="entry name" value="CLECT"/>
    <property type="match status" value="1"/>
</dbReference>
<dbReference type="SMART" id="SM00034">
    <property type="entry name" value="CLECT"/>
    <property type="match status" value="1"/>
</dbReference>
<dbReference type="EMBL" id="JBJQND010000018">
    <property type="protein sequence ID" value="KAL3837159.1"/>
    <property type="molecule type" value="Genomic_DNA"/>
</dbReference>
<evidence type="ECO:0000259" key="2">
    <source>
        <dbReference type="PROSITE" id="PS50041"/>
    </source>
</evidence>
<dbReference type="AlphaFoldDB" id="A0ABD3TJC7"/>
<dbReference type="PROSITE" id="PS00615">
    <property type="entry name" value="C_TYPE_LECTIN_1"/>
    <property type="match status" value="1"/>
</dbReference>
<evidence type="ECO:0000313" key="3">
    <source>
        <dbReference type="EMBL" id="KAL3837159.1"/>
    </source>
</evidence>
<gene>
    <name evidence="3" type="ORF">ACJMK2_022537</name>
</gene>
<keyword evidence="4" id="KW-1185">Reference proteome</keyword>
<evidence type="ECO:0000256" key="1">
    <source>
        <dbReference type="ARBA" id="ARBA00023157"/>
    </source>
</evidence>
<dbReference type="PANTHER" id="PTHR22803">
    <property type="entry name" value="MANNOSE, PHOSPHOLIPASE, LECTIN RECEPTOR RELATED"/>
    <property type="match status" value="1"/>
</dbReference>
<name>A0ABD3TJC7_SINWO</name>
<dbReference type="InterPro" id="IPR016186">
    <property type="entry name" value="C-type_lectin-like/link_sf"/>
</dbReference>